<dbReference type="AlphaFoldDB" id="A0A6G1F7X5"/>
<comment type="caution">
    <text evidence="4">The sequence shown here is derived from an EMBL/GenBank/DDBJ whole genome shotgun (WGS) entry which is preliminary data.</text>
</comment>
<name>A0A6G1F7X5_9ORYZ</name>
<keyword evidence="2" id="KW-0804">Transcription</keyword>
<accession>A0A6G1F7X5</accession>
<dbReference type="EMBL" id="SPHZ02000001">
    <property type="protein sequence ID" value="KAF0933026.1"/>
    <property type="molecule type" value="Genomic_DNA"/>
</dbReference>
<dbReference type="SMART" id="SM00733">
    <property type="entry name" value="Mterf"/>
    <property type="match status" value="3"/>
</dbReference>
<evidence type="ECO:0000256" key="2">
    <source>
        <dbReference type="ARBA" id="ARBA00022472"/>
    </source>
</evidence>
<keyword evidence="3" id="KW-0809">Transit peptide</keyword>
<dbReference type="PANTHER" id="PTHR13068:SF116">
    <property type="entry name" value="MTERF FAMILY PROTEIN"/>
    <property type="match status" value="1"/>
</dbReference>
<dbReference type="Gene3D" id="1.25.70.10">
    <property type="entry name" value="Transcription termination factor 3, mitochondrial"/>
    <property type="match status" value="1"/>
</dbReference>
<dbReference type="InterPro" id="IPR003690">
    <property type="entry name" value="MTERF"/>
</dbReference>
<keyword evidence="5" id="KW-1185">Reference proteome</keyword>
<dbReference type="InterPro" id="IPR038538">
    <property type="entry name" value="MTERF_sf"/>
</dbReference>
<evidence type="ECO:0000256" key="1">
    <source>
        <dbReference type="ARBA" id="ARBA00007692"/>
    </source>
</evidence>
<comment type="similarity">
    <text evidence="1">Belongs to the mTERF family.</text>
</comment>
<dbReference type="Pfam" id="PF02536">
    <property type="entry name" value="mTERF"/>
    <property type="match status" value="1"/>
</dbReference>
<gene>
    <name evidence="4" type="ORF">E2562_013781</name>
</gene>
<organism evidence="4 5">
    <name type="scientific">Oryza meyeriana var. granulata</name>
    <dbReference type="NCBI Taxonomy" id="110450"/>
    <lineage>
        <taxon>Eukaryota</taxon>
        <taxon>Viridiplantae</taxon>
        <taxon>Streptophyta</taxon>
        <taxon>Embryophyta</taxon>
        <taxon>Tracheophyta</taxon>
        <taxon>Spermatophyta</taxon>
        <taxon>Magnoliopsida</taxon>
        <taxon>Liliopsida</taxon>
        <taxon>Poales</taxon>
        <taxon>Poaceae</taxon>
        <taxon>BOP clade</taxon>
        <taxon>Oryzoideae</taxon>
        <taxon>Oryzeae</taxon>
        <taxon>Oryzinae</taxon>
        <taxon>Oryza</taxon>
        <taxon>Oryza meyeriana</taxon>
    </lineage>
</organism>
<dbReference type="GO" id="GO:0003676">
    <property type="term" value="F:nucleic acid binding"/>
    <property type="evidence" value="ECO:0007669"/>
    <property type="project" value="InterPro"/>
</dbReference>
<keyword evidence="2" id="KW-0806">Transcription termination</keyword>
<keyword evidence="2" id="KW-0805">Transcription regulation</keyword>
<proteinExistence type="inferred from homology"/>
<sequence>MLLLPGHPFLPGPASASPSSSRFRASLLFTFSASTPATAASASTSSDNATASSSSSFSVEDYLVSRCNLYPSVAARVAPELSAVRSPSRPNAVLAFLADALGLSPPLIAVAVARDPKILTCSVPKTLEPRAAELRALGFTTFQMGLVVARCGAAVFRSPTLLVNVQIWLGYLRGRVDKLVGALKENHALLTADIRTARSTIALLQEEGGLTDDDIGWFCVSYASKLLLANPEEAEAVLARADEFGVPRRTRPFKDAIVAAFCMTPERVAWKAAFFRDELGWTEAQVQRAAARMPTVLMVSVERLRRNWEFLTKEVGMDAERVANFPALLRYDLDGRLVPRFRVVRVLQARRLWRGRDFINVATIAEEDFVAKFIRPFLVKVPNLAMVYESAIAERESKNSKSV</sequence>
<evidence type="ECO:0000313" key="4">
    <source>
        <dbReference type="EMBL" id="KAF0933026.1"/>
    </source>
</evidence>
<dbReference type="Proteomes" id="UP000479710">
    <property type="component" value="Unassembled WGS sequence"/>
</dbReference>
<evidence type="ECO:0000313" key="5">
    <source>
        <dbReference type="Proteomes" id="UP000479710"/>
    </source>
</evidence>
<evidence type="ECO:0000256" key="3">
    <source>
        <dbReference type="ARBA" id="ARBA00022946"/>
    </source>
</evidence>
<dbReference type="OrthoDB" id="637682at2759"/>
<protein>
    <recommendedName>
        <fullName evidence="6">mTERF family protein</fullName>
    </recommendedName>
</protein>
<reference evidence="4 5" key="1">
    <citation type="submission" date="2019-11" db="EMBL/GenBank/DDBJ databases">
        <title>Whole genome sequence of Oryza granulata.</title>
        <authorList>
            <person name="Li W."/>
        </authorList>
    </citation>
    <scope>NUCLEOTIDE SEQUENCE [LARGE SCALE GENOMIC DNA]</scope>
    <source>
        <strain evidence="5">cv. Menghai</strain>
        <tissue evidence="4">Leaf</tissue>
    </source>
</reference>
<dbReference type="GO" id="GO:0006353">
    <property type="term" value="P:DNA-templated transcription termination"/>
    <property type="evidence" value="ECO:0007669"/>
    <property type="project" value="UniProtKB-KW"/>
</dbReference>
<dbReference type="PANTHER" id="PTHR13068">
    <property type="entry name" value="CGI-12 PROTEIN-RELATED"/>
    <property type="match status" value="1"/>
</dbReference>
<evidence type="ECO:0008006" key="6">
    <source>
        <dbReference type="Google" id="ProtNLM"/>
    </source>
</evidence>